<keyword evidence="1" id="KW-0732">Signal</keyword>
<organism evidence="2 3">
    <name type="scientific">Podospora didyma</name>
    <dbReference type="NCBI Taxonomy" id="330526"/>
    <lineage>
        <taxon>Eukaryota</taxon>
        <taxon>Fungi</taxon>
        <taxon>Dikarya</taxon>
        <taxon>Ascomycota</taxon>
        <taxon>Pezizomycotina</taxon>
        <taxon>Sordariomycetes</taxon>
        <taxon>Sordariomycetidae</taxon>
        <taxon>Sordariales</taxon>
        <taxon>Podosporaceae</taxon>
        <taxon>Podospora</taxon>
    </lineage>
</organism>
<dbReference type="Pfam" id="PF14273">
    <property type="entry name" value="DUF4360"/>
    <property type="match status" value="1"/>
</dbReference>
<feature type="signal peptide" evidence="1">
    <location>
        <begin position="1"/>
        <end position="38"/>
    </location>
</feature>
<evidence type="ECO:0000313" key="3">
    <source>
        <dbReference type="Proteomes" id="UP001285441"/>
    </source>
</evidence>
<keyword evidence="3" id="KW-1185">Reference proteome</keyword>
<accession>A0AAE0U4I4</accession>
<sequence>MLSSSSGRTTQPRHADSGWWKFASSLFLLTTTLTPLVASLPQGGGGQSPPAPTVQNMTMWGTGCPIGAGGLVQQMRNNTPVFVFSEWGLSLPDPETTSTSVSKFCTEAISLANGPVGMQLRIATVSVSGWAALDQGTKLAFHVETKLGDVLGGSQTAAISAGDLHANGFDVNLQTQPADLWSACVGADGIVPHILIQTTVSLVGTKLADGKLSGGVLGGDKSNLKKALGLHFDPVWRPCA</sequence>
<feature type="chain" id="PRO_5041952340" description="Secreted protein" evidence="1">
    <location>
        <begin position="39"/>
        <end position="240"/>
    </location>
</feature>
<gene>
    <name evidence="2" type="ORF">B0H63DRAFT_519893</name>
</gene>
<evidence type="ECO:0000256" key="1">
    <source>
        <dbReference type="SAM" id="SignalP"/>
    </source>
</evidence>
<name>A0AAE0U4I4_9PEZI</name>
<proteinExistence type="predicted"/>
<evidence type="ECO:0008006" key="4">
    <source>
        <dbReference type="Google" id="ProtNLM"/>
    </source>
</evidence>
<dbReference type="Proteomes" id="UP001285441">
    <property type="component" value="Unassembled WGS sequence"/>
</dbReference>
<dbReference type="AlphaFoldDB" id="A0AAE0U4I4"/>
<evidence type="ECO:0000313" key="2">
    <source>
        <dbReference type="EMBL" id="KAK3390681.1"/>
    </source>
</evidence>
<reference evidence="2" key="2">
    <citation type="submission" date="2023-06" db="EMBL/GenBank/DDBJ databases">
        <authorList>
            <consortium name="Lawrence Berkeley National Laboratory"/>
            <person name="Haridas S."/>
            <person name="Hensen N."/>
            <person name="Bonometti L."/>
            <person name="Westerberg I."/>
            <person name="Brannstrom I.O."/>
            <person name="Guillou S."/>
            <person name="Cros-Aarteil S."/>
            <person name="Calhoun S."/>
            <person name="Kuo A."/>
            <person name="Mondo S."/>
            <person name="Pangilinan J."/>
            <person name="Riley R."/>
            <person name="LaButti K."/>
            <person name="Andreopoulos B."/>
            <person name="Lipzen A."/>
            <person name="Chen C."/>
            <person name="Yanf M."/>
            <person name="Daum C."/>
            <person name="Ng V."/>
            <person name="Clum A."/>
            <person name="Steindorff A."/>
            <person name="Ohm R."/>
            <person name="Martin F."/>
            <person name="Silar P."/>
            <person name="Natvig D."/>
            <person name="Lalanne C."/>
            <person name="Gautier V."/>
            <person name="Ament-velasquez S.L."/>
            <person name="Kruys A."/>
            <person name="Hutchinson M.I."/>
            <person name="Powell A.J."/>
            <person name="Barry K."/>
            <person name="Miller A.N."/>
            <person name="Grigoriev I.V."/>
            <person name="Debuchy R."/>
            <person name="Gladieux P."/>
            <person name="Thoren M.H."/>
            <person name="Johannesson H."/>
        </authorList>
    </citation>
    <scope>NUCLEOTIDE SEQUENCE</scope>
    <source>
        <strain evidence="2">CBS 232.78</strain>
    </source>
</reference>
<dbReference type="EMBL" id="JAULSW010000002">
    <property type="protein sequence ID" value="KAK3390681.1"/>
    <property type="molecule type" value="Genomic_DNA"/>
</dbReference>
<reference evidence="2" key="1">
    <citation type="journal article" date="2023" name="Mol. Phylogenet. Evol.">
        <title>Genome-scale phylogeny and comparative genomics of the fungal order Sordariales.</title>
        <authorList>
            <person name="Hensen N."/>
            <person name="Bonometti L."/>
            <person name="Westerberg I."/>
            <person name="Brannstrom I.O."/>
            <person name="Guillou S."/>
            <person name="Cros-Aarteil S."/>
            <person name="Calhoun S."/>
            <person name="Haridas S."/>
            <person name="Kuo A."/>
            <person name="Mondo S."/>
            <person name="Pangilinan J."/>
            <person name="Riley R."/>
            <person name="LaButti K."/>
            <person name="Andreopoulos B."/>
            <person name="Lipzen A."/>
            <person name="Chen C."/>
            <person name="Yan M."/>
            <person name="Daum C."/>
            <person name="Ng V."/>
            <person name="Clum A."/>
            <person name="Steindorff A."/>
            <person name="Ohm R.A."/>
            <person name="Martin F."/>
            <person name="Silar P."/>
            <person name="Natvig D.O."/>
            <person name="Lalanne C."/>
            <person name="Gautier V."/>
            <person name="Ament-Velasquez S.L."/>
            <person name="Kruys A."/>
            <person name="Hutchinson M.I."/>
            <person name="Powell A.J."/>
            <person name="Barry K."/>
            <person name="Miller A.N."/>
            <person name="Grigoriev I.V."/>
            <person name="Debuchy R."/>
            <person name="Gladieux P."/>
            <person name="Hiltunen Thoren M."/>
            <person name="Johannesson H."/>
        </authorList>
    </citation>
    <scope>NUCLEOTIDE SEQUENCE</scope>
    <source>
        <strain evidence="2">CBS 232.78</strain>
    </source>
</reference>
<protein>
    <recommendedName>
        <fullName evidence="4">Secreted protein</fullName>
    </recommendedName>
</protein>
<dbReference type="InterPro" id="IPR025649">
    <property type="entry name" value="DUF4360"/>
</dbReference>
<comment type="caution">
    <text evidence="2">The sequence shown here is derived from an EMBL/GenBank/DDBJ whole genome shotgun (WGS) entry which is preliminary data.</text>
</comment>